<evidence type="ECO:0000256" key="1">
    <source>
        <dbReference type="SAM" id="MobiDB-lite"/>
    </source>
</evidence>
<dbReference type="InterPro" id="IPR011993">
    <property type="entry name" value="PH-like_dom_sf"/>
</dbReference>
<dbReference type="EMBL" id="KN552253">
    <property type="protein sequence ID" value="KHJ91215.1"/>
    <property type="molecule type" value="Genomic_DNA"/>
</dbReference>
<proteinExistence type="predicted"/>
<dbReference type="PANTHER" id="PTHR23138:SF179">
    <property type="entry name" value="NUCLEAR PORE COMPLEX PROTEIN"/>
    <property type="match status" value="1"/>
</dbReference>
<dbReference type="GO" id="GO:0005096">
    <property type="term" value="F:GTPase activator activity"/>
    <property type="evidence" value="ECO:0007669"/>
    <property type="project" value="TreeGrafter"/>
</dbReference>
<dbReference type="AlphaFoldDB" id="A0A0B1T769"/>
<evidence type="ECO:0000259" key="2">
    <source>
        <dbReference type="PROSITE" id="PS50196"/>
    </source>
</evidence>
<reference evidence="3 4" key="1">
    <citation type="submission" date="2014-03" db="EMBL/GenBank/DDBJ databases">
        <title>Draft genome of the hookworm Oesophagostomum dentatum.</title>
        <authorList>
            <person name="Mitreva M."/>
        </authorList>
    </citation>
    <scope>NUCLEOTIDE SEQUENCE [LARGE SCALE GENOMIC DNA]</scope>
    <source>
        <strain evidence="3 4">OD-Hann</strain>
    </source>
</reference>
<dbReference type="SMART" id="SM00160">
    <property type="entry name" value="RanBD"/>
    <property type="match status" value="2"/>
</dbReference>
<organism evidence="3 4">
    <name type="scientific">Oesophagostomum dentatum</name>
    <name type="common">Nodular worm</name>
    <dbReference type="NCBI Taxonomy" id="61180"/>
    <lineage>
        <taxon>Eukaryota</taxon>
        <taxon>Metazoa</taxon>
        <taxon>Ecdysozoa</taxon>
        <taxon>Nematoda</taxon>
        <taxon>Chromadorea</taxon>
        <taxon>Rhabditida</taxon>
        <taxon>Rhabditina</taxon>
        <taxon>Rhabditomorpha</taxon>
        <taxon>Strongyloidea</taxon>
        <taxon>Strongylidae</taxon>
        <taxon>Oesophagostomum</taxon>
    </lineage>
</organism>
<feature type="compositionally biased region" description="Low complexity" evidence="1">
    <location>
        <begin position="380"/>
        <end position="402"/>
    </location>
</feature>
<feature type="domain" description="RanBD1" evidence="2">
    <location>
        <begin position="512"/>
        <end position="649"/>
    </location>
</feature>
<feature type="region of interest" description="Disordered" evidence="1">
    <location>
        <begin position="467"/>
        <end position="511"/>
    </location>
</feature>
<protein>
    <submittedName>
        <fullName evidence="3">RanBP1 domain protein</fullName>
    </submittedName>
</protein>
<keyword evidence="4" id="KW-1185">Reference proteome</keyword>
<feature type="domain" description="RanBD1" evidence="2">
    <location>
        <begin position="1"/>
        <end position="74"/>
    </location>
</feature>
<dbReference type="Proteomes" id="UP000053660">
    <property type="component" value="Unassembled WGS sequence"/>
</dbReference>
<dbReference type="Gene3D" id="2.30.29.30">
    <property type="entry name" value="Pleckstrin-homology domain (PH domain)/Phosphotyrosine-binding domain (PTB)"/>
    <property type="match status" value="2"/>
</dbReference>
<dbReference type="FunFam" id="2.30.29.30:FF:000018">
    <property type="entry name" value="E3 SUMO-protein ligase RanBP2"/>
    <property type="match status" value="1"/>
</dbReference>
<feature type="compositionally biased region" description="Basic and acidic residues" evidence="1">
    <location>
        <begin position="404"/>
        <end position="422"/>
    </location>
</feature>
<sequence>MRREQVHKVCANHQLLPGMSVQHMPRQEKAMMWYCEDFSEEQKSHEKLSARFANVEVANKFKEVFESAVKKAGPVTPIKPETKKEDKKTDEKEKSADKDDKAKKDETKSVEEKKDEKKNADTAAPVSQKGYGDQFKLQPGQWECQECYTRTDADKCPCCGTSKSGDKAPAAATKSVLPASTIPLGGSAAGTTQQKFTFGLSAAAAAKDSPASTTSTPKSSLFGWECQECYTRTDADKCPCCGTSKGGDKAPAAATKSVLPASTIPLGASAAGTAQQKFTFGLSAAAAAKGSPSSTTSTPKSSLFGASLAANTTGSTPTTGFSFGSKPSIFGGATTKPATEGSTLPTFSFAKKPDGASTAASTASTTSSASPVTFSFKQAGSTTTSPSTGSSLFGGSKLFGTSKPLEEKKEADKAADQPKSEQKVFGSGFGGGSLTFASLAKSSSGSIFDSAHTQKAQAEFAAQAKSKLAITDQKDQKDKGEEESGKEKGGKDKKDDGEAEHGADEEYEPDVQFAPVIPLPDLVDVVTGEEEEQVVFTARAKLFRFVKETKENKERGVGDLKILRNPKTNCHRVVMRREQVHKVCANFAILPTIELNEKKGMPNVYNWICRDYSESPEGTDEIFTAKFKTAEIAKEFHDKFIAAAAAHPKASK</sequence>
<dbReference type="CDD" id="cd00835">
    <property type="entry name" value="RanBD_family"/>
    <property type="match status" value="1"/>
</dbReference>
<dbReference type="InterPro" id="IPR000156">
    <property type="entry name" value="Ran_bind_dom"/>
</dbReference>
<dbReference type="OrthoDB" id="2357150at2759"/>
<dbReference type="InterPro" id="IPR045255">
    <property type="entry name" value="RanBP1-like"/>
</dbReference>
<dbReference type="SUPFAM" id="SSF50729">
    <property type="entry name" value="PH domain-like"/>
    <property type="match status" value="2"/>
</dbReference>
<evidence type="ECO:0000313" key="3">
    <source>
        <dbReference type="EMBL" id="KHJ91215.1"/>
    </source>
</evidence>
<dbReference type="GO" id="GO:0005643">
    <property type="term" value="C:nuclear pore"/>
    <property type="evidence" value="ECO:0007669"/>
    <property type="project" value="TreeGrafter"/>
</dbReference>
<name>A0A0B1T769_OESDE</name>
<feature type="compositionally biased region" description="Basic and acidic residues" evidence="1">
    <location>
        <begin position="472"/>
        <end position="504"/>
    </location>
</feature>
<accession>A0A0B1T769</accession>
<gene>
    <name evidence="3" type="ORF">OESDEN_08924</name>
</gene>
<dbReference type="Pfam" id="PF00638">
    <property type="entry name" value="Ran_BP1"/>
    <property type="match status" value="2"/>
</dbReference>
<dbReference type="GO" id="GO:0005737">
    <property type="term" value="C:cytoplasm"/>
    <property type="evidence" value="ECO:0007669"/>
    <property type="project" value="TreeGrafter"/>
</dbReference>
<feature type="region of interest" description="Disordered" evidence="1">
    <location>
        <begin position="75"/>
        <end position="133"/>
    </location>
</feature>
<dbReference type="PROSITE" id="PS50196">
    <property type="entry name" value="RANBD1"/>
    <property type="match status" value="2"/>
</dbReference>
<feature type="compositionally biased region" description="Basic and acidic residues" evidence="1">
    <location>
        <begin position="80"/>
        <end position="120"/>
    </location>
</feature>
<dbReference type="PANTHER" id="PTHR23138">
    <property type="entry name" value="RAN BINDING PROTEIN"/>
    <property type="match status" value="1"/>
</dbReference>
<evidence type="ECO:0000313" key="4">
    <source>
        <dbReference type="Proteomes" id="UP000053660"/>
    </source>
</evidence>
<feature type="region of interest" description="Disordered" evidence="1">
    <location>
        <begin position="378"/>
        <end position="427"/>
    </location>
</feature>